<protein>
    <submittedName>
        <fullName evidence="2">Uncharacterized protein</fullName>
    </submittedName>
</protein>
<feature type="compositionally biased region" description="Polar residues" evidence="1">
    <location>
        <begin position="1"/>
        <end position="14"/>
    </location>
</feature>
<sequence>MLQSTPAAQNSISKPTRPPSGRMCENLEQEPLKSRRPVLFPSLDLDLDRTVNTMSRYCRPPARSKLGQGIPQGWHSAGNY</sequence>
<proteinExistence type="predicted"/>
<comment type="caution">
    <text evidence="2">The sequence shown here is derived from an EMBL/GenBank/DDBJ whole genome shotgun (WGS) entry which is preliminary data.</text>
</comment>
<dbReference type="AlphaFoldDB" id="A0AAV3ZPF9"/>
<evidence type="ECO:0000313" key="3">
    <source>
        <dbReference type="Proteomes" id="UP000735302"/>
    </source>
</evidence>
<gene>
    <name evidence="2" type="ORF">PoB_002276400</name>
</gene>
<dbReference type="EMBL" id="BLXT01002664">
    <property type="protein sequence ID" value="GFN96258.1"/>
    <property type="molecule type" value="Genomic_DNA"/>
</dbReference>
<dbReference type="Proteomes" id="UP000735302">
    <property type="component" value="Unassembled WGS sequence"/>
</dbReference>
<organism evidence="2 3">
    <name type="scientific">Plakobranchus ocellatus</name>
    <dbReference type="NCBI Taxonomy" id="259542"/>
    <lineage>
        <taxon>Eukaryota</taxon>
        <taxon>Metazoa</taxon>
        <taxon>Spiralia</taxon>
        <taxon>Lophotrochozoa</taxon>
        <taxon>Mollusca</taxon>
        <taxon>Gastropoda</taxon>
        <taxon>Heterobranchia</taxon>
        <taxon>Euthyneura</taxon>
        <taxon>Panpulmonata</taxon>
        <taxon>Sacoglossa</taxon>
        <taxon>Placobranchoidea</taxon>
        <taxon>Plakobranchidae</taxon>
        <taxon>Plakobranchus</taxon>
    </lineage>
</organism>
<reference evidence="2 3" key="1">
    <citation type="journal article" date="2021" name="Elife">
        <title>Chloroplast acquisition without the gene transfer in kleptoplastic sea slugs, Plakobranchus ocellatus.</title>
        <authorList>
            <person name="Maeda T."/>
            <person name="Takahashi S."/>
            <person name="Yoshida T."/>
            <person name="Shimamura S."/>
            <person name="Takaki Y."/>
            <person name="Nagai Y."/>
            <person name="Toyoda A."/>
            <person name="Suzuki Y."/>
            <person name="Arimoto A."/>
            <person name="Ishii H."/>
            <person name="Satoh N."/>
            <person name="Nishiyama T."/>
            <person name="Hasebe M."/>
            <person name="Maruyama T."/>
            <person name="Minagawa J."/>
            <person name="Obokata J."/>
            <person name="Shigenobu S."/>
        </authorList>
    </citation>
    <scope>NUCLEOTIDE SEQUENCE [LARGE SCALE GENOMIC DNA]</scope>
</reference>
<accession>A0AAV3ZPF9</accession>
<evidence type="ECO:0000313" key="2">
    <source>
        <dbReference type="EMBL" id="GFN96258.1"/>
    </source>
</evidence>
<evidence type="ECO:0000256" key="1">
    <source>
        <dbReference type="SAM" id="MobiDB-lite"/>
    </source>
</evidence>
<feature type="region of interest" description="Disordered" evidence="1">
    <location>
        <begin position="1"/>
        <end position="33"/>
    </location>
</feature>
<keyword evidence="3" id="KW-1185">Reference proteome</keyword>
<name>A0AAV3ZPF9_9GAST</name>